<dbReference type="GO" id="GO:0000724">
    <property type="term" value="P:double-strand break repair via homologous recombination"/>
    <property type="evidence" value="ECO:0007669"/>
    <property type="project" value="TreeGrafter"/>
</dbReference>
<feature type="transmembrane region" description="Helical" evidence="2">
    <location>
        <begin position="3211"/>
        <end position="3228"/>
    </location>
</feature>
<feature type="compositionally biased region" description="Pro residues" evidence="1">
    <location>
        <begin position="118"/>
        <end position="135"/>
    </location>
</feature>
<feature type="compositionally biased region" description="Low complexity" evidence="1">
    <location>
        <begin position="2903"/>
        <end position="2960"/>
    </location>
</feature>
<feature type="region of interest" description="Disordered" evidence="1">
    <location>
        <begin position="3008"/>
        <end position="3039"/>
    </location>
</feature>
<dbReference type="PANTHER" id="PTHR19862:SF14">
    <property type="entry name" value="WD REPEAT-CONTAINING PROTEIN 48"/>
    <property type="match status" value="1"/>
</dbReference>
<feature type="region of interest" description="Disordered" evidence="1">
    <location>
        <begin position="43"/>
        <end position="63"/>
    </location>
</feature>
<feature type="compositionally biased region" description="Pro residues" evidence="1">
    <location>
        <begin position="2070"/>
        <end position="2080"/>
    </location>
</feature>
<protein>
    <submittedName>
        <fullName evidence="3">Uncharacterized protein</fullName>
    </submittedName>
</protein>
<evidence type="ECO:0000256" key="2">
    <source>
        <dbReference type="SAM" id="Phobius"/>
    </source>
</evidence>
<keyword evidence="4" id="KW-1185">Reference proteome</keyword>
<dbReference type="GO" id="GO:0043130">
    <property type="term" value="F:ubiquitin binding"/>
    <property type="evidence" value="ECO:0007669"/>
    <property type="project" value="TreeGrafter"/>
</dbReference>
<feature type="region of interest" description="Disordered" evidence="1">
    <location>
        <begin position="2065"/>
        <end position="2086"/>
    </location>
</feature>
<evidence type="ECO:0000313" key="3">
    <source>
        <dbReference type="EMBL" id="GLC61255.1"/>
    </source>
</evidence>
<dbReference type="EMBL" id="BRXU01000044">
    <property type="protein sequence ID" value="GLC61255.1"/>
    <property type="molecule type" value="Genomic_DNA"/>
</dbReference>
<comment type="caution">
    <text evidence="3">The sequence shown here is derived from an EMBL/GenBank/DDBJ whole genome shotgun (WGS) entry which is preliminary data.</text>
</comment>
<feature type="transmembrane region" description="Helical" evidence="2">
    <location>
        <begin position="3277"/>
        <end position="3297"/>
    </location>
</feature>
<evidence type="ECO:0000256" key="1">
    <source>
        <dbReference type="SAM" id="MobiDB-lite"/>
    </source>
</evidence>
<dbReference type="InterPro" id="IPR051246">
    <property type="entry name" value="WDR48"/>
</dbReference>
<feature type="transmembrane region" description="Helical" evidence="2">
    <location>
        <begin position="3134"/>
        <end position="3157"/>
    </location>
</feature>
<dbReference type="SMART" id="SM00710">
    <property type="entry name" value="PbH1"/>
    <property type="match status" value="15"/>
</dbReference>
<feature type="transmembrane region" description="Helical" evidence="2">
    <location>
        <begin position="2678"/>
        <end position="2702"/>
    </location>
</feature>
<name>A0A9W6C0N9_9CHLO</name>
<feature type="transmembrane region" description="Helical" evidence="2">
    <location>
        <begin position="2575"/>
        <end position="2597"/>
    </location>
</feature>
<keyword evidence="2" id="KW-0472">Membrane</keyword>
<accession>A0A9W6C0N9</accession>
<feature type="compositionally biased region" description="Polar residues" evidence="1">
    <location>
        <begin position="2814"/>
        <end position="2829"/>
    </location>
</feature>
<proteinExistence type="predicted"/>
<feature type="compositionally biased region" description="Low complexity" evidence="1">
    <location>
        <begin position="2830"/>
        <end position="2841"/>
    </location>
</feature>
<dbReference type="InterPro" id="IPR011050">
    <property type="entry name" value="Pectin_lyase_fold/virulence"/>
</dbReference>
<feature type="transmembrane region" description="Helical" evidence="2">
    <location>
        <begin position="3240"/>
        <end position="3262"/>
    </location>
</feature>
<feature type="region of interest" description="Disordered" evidence="1">
    <location>
        <begin position="2724"/>
        <end position="2745"/>
    </location>
</feature>
<sequence length="3361" mass="351281">MNIGRNEQIHIAGGRKMLRSRFSALLLVFSTIVFQGPLLSASSVTTTSSLPPEEMPPPAAAPTFPAMPILPAVPSDPAEPAPVSLGSVLPSPVGLPLAASSLPPSPSQPAVPLAPAAPWSPDPQPPPESPSPVSPMGPAASSSPATPHPPPSAPPHPPPPTDPASRPMGPSAGLPLSPEAGPPALAPPPKRPSAPPPQPPMPPLPPPMPLATCSISIIGDAALFEESSAAGGGPAATVPWAPELLHIVCTGPDGDPSTPVHIEVGGRLLPFLKAGGPHVTLSDNLVLLPSSTDVNGFSLTFVNYLRQLELIDSVLRRVPLSYNPLLSCLACDFVHLSNTRLEHLRGDPQPILTCDMFEPNVNALPNRTVGALYFYNVRGLSAEGLVCKDVRDANDFACLMVEMSSYDGQKLDPDAQLQLDYLRLTDSTFEGNSVKPGNCFVYREDNQGFGAVALHVDWLTHVTMGEVVLSNVIVVDNVGGTGAGLALNADSEPESEASLALSSLLIKDSVFAHNKARGNGGAVFIGSLVRNVQQVRLTSTILIANHAAGLDGGEAVGYGGALCSNTSVEALVVDGASVIIRNTANMHGGAFWLGRGVRSLSILDGSSVSENTAVGGHGGAVCILQRPNPVGGPLNPNVVGPSIEVTENITLSAGSHLDANGAGHFGGGLFVNAHVGQITVSGSSTISMNYAYYGGGMYVGKYSSQRGAADARFTVGTLLLSDGSSISANFAYSRGAGAYLGGSVNQSGIVIRDGSSIDDNFIISETAEAGGGVAVVGTLSGLIIRNGSSMSGNEVALLQSDERPPGQGGALWVLDSIRRIVVTDNSRISRNKAHRGGAAIAVSSPNSDNLMLAGVQYETELVLVSGNSCICDNQAGTDPAHPSLAGALYFELTRIVNFTVTNGSCLCRNAAVHGDGFGGAVQAQGGYGYFSVCNRSHMSNNEGGLGGALYVPRPYAMDAEGNGPIALEVFELCGDSRMDNNFGRTHGGALYVEGVMGSLSIVNSSVSNNKANIAGGAIYAVSMFQRFLIRDSQLTNNVAIVGQGGFCNLEVLPYNTADDAISSTPRRLPATGPYYMDVVRTTVSQNSAYKNGGAFAFQVYYYVPTVQNDSQRLQLQAERYLYMRVRESTFRQNWAHFGAGGAIAFLTLMPMDQEQQQPVSVSLGAFIDISNSSFIRNFAGEENVRLNFIHDVSSLQGNGGAVFLWASPYPIEPVPPTDYFTPPPLVESATCTRAEEDMPPGIRTFANASCWPTGSRTCALLLDGVNMTGNMATGGYGGGLNVAQCAVKIVRSRFSNNTSTIKGGGLAFMDYSAPWYITLANFSKAVRSATQPPSPPPVSLWSGLPYQAPDSSSLPPNLTALFQNINDGRPLQQPWLVMYNTTVERNTAVDAGGAFIEVNRTAAIVVNCVFSDNQAKGEGGGVVLISNSTLGKLTAMLRDTNFTGNVAGSFGGGLSVRATRNKAATVLMGGTIRENYAAHGGGIYSSGIRGTTLLLWDVSLLSNKASEAGGGISFEFSFFVPVVPTNNPLLNLPAYEAVVCLLACRLAENRGYISGGGAFLATTPSVRGMFRMTNITSNTAAYGAGIYLNASAGGQVQASGCTITGNVAQLQGGGAYAATNCGGKLVIDEASNLSSNSAVQNGGGVVVFRAVNGTTGGGQSSTGTTLTAAGQQAGAADVASVCSTASLVMSNATLAWNKALQGGGVYAASDTIAVVNDSLLANNTAWVSGGAIAAVNCSLLHMHRCMVVENLAALSGGGVFAGQCVAVIMENGSVILNTASTGAGVHVAGSQTADDGNIIATRRRRWLQQSSTSSGGAAAATEVSPTAVLSHVDVYGNTAVAGLYTSTPEESLLLSHVSSLLVQEYLPYQGHGGGMFFSGGVGVAVSGGRTRFGNIADVGTVLATTQACSESDLLLDEQQQQQSGDPVVQKLLNATAGSRRWSRAVSALSWAANLNCSMLVFWETRLPSSATVAATYSSRAASVSKAAAAARVQEVQSLPLLWLQDLSASSLQASCSSLSSIDSNSSSGGGDADSEALGIAQIIQQRIQARHSAAASTAAAAAAITATAASPPPPPPPPQQEPKGNVATYANSLPLLLKMLKACGEDPEAQQAAGVLPLAVPATHMRVMNISGALLLPHVGTAGAPPQYLHSTDGRAFSEADIRALVVAPNIAFDLQIQLFDSLGQPVVIDTPTFEVSITIRRPLEANSSSSKETTQAVLRSPDAATADILVTRYGVVSWQDLEFVGWPGSYIVDVKAKYTAAFAALPEIDDLSIHVELLPCEMGQELVKSKDKDHTSWTGCSNCRRDLVGLWTDKRTPLSRLLSNSTQQQQQQPGGTWLDSLIQEVKVLTASEGGQTCPSCCLSCPSHAACPGGPLLIPTAGYWHSHPSSPLFHRCPQPAACGAAAGSDDIDPIWNQTLKANFNISDSYVVINTTAGGSAASIVNSTSMGSGVISLSSDDFILVSLRDDIRGLLLGACQQWWYSTFPPNQEGVLVSQYDIALQVNMSAAPCFLHQPAAMAMIMRSGQSDASAGRWYNQLQCATGYTGHLCATCMPGYSLTVDFGCMECPALARTISVGLLAFWGTVFLLLFTTFSNLSKNRAEAMQMEELSALDLLKTLITHIQYFIIITKLGINYPAIITKFQSVLSALTGTENYIAYSPSCLFPGLDSGGQAAHQIAFGLSAPCMATLVTLILWIIRYLIANQSLFGRRNAKRWDPDGFLKELPPVPSEDLGDNPQAAAGAGGPSDINKCASLGAPPASSFIPDTASAGLISNISAACPPQASKIDAIASIQYTPPLVSMDSAATGLTATTSRQNNACTPDTAASNKAPQQAQQATLAPSPSLLPIWGRLPSTPGSKLPSCMAAGGSQLPQVCIELDGSDSTPAASWNTHRGADRGPPLQTPVSSSVAVAAGGTTATPGTETPGSATAAADTAAAAGTPAPAKSPAATPPRTTTPMPADVTPSTGSPAEHALPQGAPNPFATATPTFGSTMCGRRGMTPSVRSLAGSGHFNIDSDLPRPFSSMRSQQSVDEEDDGSGGDWKQALANMFANPGQWLMFADQAVPLLQQLEVVVIAASFILYPSLCQISLSIFACYKLDSGQGAFAENQQAAWHRGYWVRNMQQECYTGLHERVYVPIGIGSVILFCLCPPVVYFLLTFKSRHQFNDPRIRIQYGFLYQQYKPKYFWWASMRQLQVLALVAVEVFGRALPVLQQALLLLAVLILIAAVNTANSPERFQELLILEFLSMCVLSMTLTLGLYFVGDDLDSQLDNTSENVVGSIILVINAVFILAVLFFMAKRSAEAARKVKRVLYRSWHSMVIRVSRAISKIEARYSGENAAGGAHGGGSRRPPSRVSLKLST</sequence>
<keyword evidence="2" id="KW-0812">Transmembrane</keyword>
<gene>
    <name evidence="3" type="primary">PLEST009403</name>
    <name evidence="3" type="ORF">PLESTB_001736400</name>
</gene>
<feature type="region of interest" description="Disordered" evidence="1">
    <location>
        <begin position="99"/>
        <end position="208"/>
    </location>
</feature>
<dbReference type="PANTHER" id="PTHR19862">
    <property type="entry name" value="WD REPEAT-CONTAINING PROTEIN 48"/>
    <property type="match status" value="1"/>
</dbReference>
<organism evidence="3 4">
    <name type="scientific">Pleodorina starrii</name>
    <dbReference type="NCBI Taxonomy" id="330485"/>
    <lineage>
        <taxon>Eukaryota</taxon>
        <taxon>Viridiplantae</taxon>
        <taxon>Chlorophyta</taxon>
        <taxon>core chlorophytes</taxon>
        <taxon>Chlorophyceae</taxon>
        <taxon>CS clade</taxon>
        <taxon>Chlamydomonadales</taxon>
        <taxon>Volvocaceae</taxon>
        <taxon>Pleodorina</taxon>
    </lineage>
</organism>
<evidence type="ECO:0000313" key="4">
    <source>
        <dbReference type="Proteomes" id="UP001165080"/>
    </source>
</evidence>
<feature type="compositionally biased region" description="Low complexity" evidence="1">
    <location>
        <begin position="136"/>
        <end position="145"/>
    </location>
</feature>
<dbReference type="Proteomes" id="UP001165080">
    <property type="component" value="Unassembled WGS sequence"/>
</dbReference>
<feature type="compositionally biased region" description="Polar residues" evidence="1">
    <location>
        <begin position="2882"/>
        <end position="2891"/>
    </location>
</feature>
<feature type="region of interest" description="Disordered" evidence="1">
    <location>
        <begin position="2814"/>
        <end position="2841"/>
    </location>
</feature>
<feature type="compositionally biased region" description="Pro residues" evidence="1">
    <location>
        <begin position="146"/>
        <end position="162"/>
    </location>
</feature>
<feature type="region of interest" description="Disordered" evidence="1">
    <location>
        <begin position="3338"/>
        <end position="3361"/>
    </location>
</feature>
<feature type="region of interest" description="Disordered" evidence="1">
    <location>
        <begin position="2882"/>
        <end position="2983"/>
    </location>
</feature>
<dbReference type="SUPFAM" id="SSF51126">
    <property type="entry name" value="Pectin lyase-like"/>
    <property type="match status" value="2"/>
</dbReference>
<dbReference type="InterPro" id="IPR006626">
    <property type="entry name" value="PbH1"/>
</dbReference>
<feature type="compositionally biased region" description="Low complexity" evidence="1">
    <location>
        <begin position="43"/>
        <end position="52"/>
    </location>
</feature>
<reference evidence="3 4" key="1">
    <citation type="journal article" date="2023" name="Commun. Biol.">
        <title>Reorganization of the ancestral sex-determining regions during the evolution of trioecy in Pleodorina starrii.</title>
        <authorList>
            <person name="Takahashi K."/>
            <person name="Suzuki S."/>
            <person name="Kawai-Toyooka H."/>
            <person name="Yamamoto K."/>
            <person name="Hamaji T."/>
            <person name="Ootsuki R."/>
            <person name="Yamaguchi H."/>
            <person name="Kawachi M."/>
            <person name="Higashiyama T."/>
            <person name="Nozaki H."/>
        </authorList>
    </citation>
    <scope>NUCLEOTIDE SEQUENCE [LARGE SCALE GENOMIC DNA]</scope>
    <source>
        <strain evidence="3 4">NIES-4479</strain>
    </source>
</reference>
<feature type="compositionally biased region" description="Pro residues" evidence="1">
    <location>
        <begin position="180"/>
        <end position="208"/>
    </location>
</feature>
<keyword evidence="2" id="KW-1133">Transmembrane helix</keyword>